<comment type="catalytic activity">
    <reaction evidence="6">
        <text>a 6-O-methyl-2'-deoxyguanosine in DNA + L-cysteinyl-[protein] = S-methyl-L-cysteinyl-[protein] + a 2'-deoxyguanosine in DNA</text>
        <dbReference type="Rhea" id="RHEA:24000"/>
        <dbReference type="Rhea" id="RHEA-COMP:10131"/>
        <dbReference type="Rhea" id="RHEA-COMP:10132"/>
        <dbReference type="Rhea" id="RHEA-COMP:11367"/>
        <dbReference type="Rhea" id="RHEA-COMP:11368"/>
        <dbReference type="ChEBI" id="CHEBI:29950"/>
        <dbReference type="ChEBI" id="CHEBI:82612"/>
        <dbReference type="ChEBI" id="CHEBI:85445"/>
        <dbReference type="ChEBI" id="CHEBI:85448"/>
        <dbReference type="EC" id="2.1.1.63"/>
    </reaction>
</comment>
<dbReference type="RefSeq" id="WP_214720468.1">
    <property type="nucleotide sequence ID" value="NZ_CP183077.1"/>
</dbReference>
<dbReference type="PROSITE" id="PS00374">
    <property type="entry name" value="MGMT"/>
    <property type="match status" value="1"/>
</dbReference>
<comment type="caution">
    <text evidence="8">The sequence shown here is derived from an EMBL/GenBank/DDBJ whole genome shotgun (WGS) entry which is preliminary data.</text>
</comment>
<evidence type="ECO:0000256" key="6">
    <source>
        <dbReference type="ARBA" id="ARBA00049348"/>
    </source>
</evidence>
<comment type="catalytic activity">
    <reaction evidence="1">
        <text>a 4-O-methyl-thymidine in DNA + L-cysteinyl-[protein] = a thymidine in DNA + S-methyl-L-cysteinyl-[protein]</text>
        <dbReference type="Rhea" id="RHEA:53428"/>
        <dbReference type="Rhea" id="RHEA-COMP:10131"/>
        <dbReference type="Rhea" id="RHEA-COMP:10132"/>
        <dbReference type="Rhea" id="RHEA-COMP:13555"/>
        <dbReference type="Rhea" id="RHEA-COMP:13556"/>
        <dbReference type="ChEBI" id="CHEBI:29950"/>
        <dbReference type="ChEBI" id="CHEBI:82612"/>
        <dbReference type="ChEBI" id="CHEBI:137386"/>
        <dbReference type="ChEBI" id="CHEBI:137387"/>
        <dbReference type="EC" id="2.1.1.63"/>
    </reaction>
</comment>
<evidence type="ECO:0000256" key="2">
    <source>
        <dbReference type="ARBA" id="ARBA00022603"/>
    </source>
</evidence>
<evidence type="ECO:0000256" key="1">
    <source>
        <dbReference type="ARBA" id="ARBA00001286"/>
    </source>
</evidence>
<name>A0ABT7MJ03_9BACL</name>
<gene>
    <name evidence="8" type="ORF">QR695_00095</name>
</gene>
<dbReference type="GO" id="GO:0003908">
    <property type="term" value="F:methylated-DNA-[protein]-cysteine S-methyltransferase activity"/>
    <property type="evidence" value="ECO:0007669"/>
    <property type="project" value="UniProtKB-EC"/>
</dbReference>
<dbReference type="NCBIfam" id="TIGR00589">
    <property type="entry name" value="ogt"/>
    <property type="match status" value="1"/>
</dbReference>
<dbReference type="CDD" id="cd06445">
    <property type="entry name" value="ATase"/>
    <property type="match status" value="1"/>
</dbReference>
<dbReference type="Pfam" id="PF01035">
    <property type="entry name" value="DNA_binding_1"/>
    <property type="match status" value="1"/>
</dbReference>
<protein>
    <submittedName>
        <fullName evidence="8">Methylated-DNA--[protein]-cysteine S-methyltransferase</fullName>
        <ecNumber evidence="8">2.1.1.63</ecNumber>
    </submittedName>
</protein>
<dbReference type="InterPro" id="IPR014048">
    <property type="entry name" value="MethylDNA_cys_MeTrfase_DNA-bd"/>
</dbReference>
<evidence type="ECO:0000256" key="3">
    <source>
        <dbReference type="ARBA" id="ARBA00022679"/>
    </source>
</evidence>
<organism evidence="8 9">
    <name type="scientific">Exiguobacterium mexicanum</name>
    <dbReference type="NCBI Taxonomy" id="340146"/>
    <lineage>
        <taxon>Bacteria</taxon>
        <taxon>Bacillati</taxon>
        <taxon>Bacillota</taxon>
        <taxon>Bacilli</taxon>
        <taxon>Bacillales</taxon>
        <taxon>Bacillales Family XII. Incertae Sedis</taxon>
        <taxon>Exiguobacterium</taxon>
    </lineage>
</organism>
<keyword evidence="2 8" id="KW-0489">Methyltransferase</keyword>
<dbReference type="InterPro" id="IPR036388">
    <property type="entry name" value="WH-like_DNA-bd_sf"/>
</dbReference>
<evidence type="ECO:0000313" key="8">
    <source>
        <dbReference type="EMBL" id="MDL5375394.1"/>
    </source>
</evidence>
<proteinExistence type="predicted"/>
<evidence type="ECO:0000313" key="9">
    <source>
        <dbReference type="Proteomes" id="UP001230807"/>
    </source>
</evidence>
<dbReference type="Proteomes" id="UP001230807">
    <property type="component" value="Unassembled WGS sequence"/>
</dbReference>
<evidence type="ECO:0000256" key="4">
    <source>
        <dbReference type="ARBA" id="ARBA00022763"/>
    </source>
</evidence>
<dbReference type="EC" id="2.1.1.63" evidence="8"/>
<dbReference type="InterPro" id="IPR036217">
    <property type="entry name" value="MethylDNA_cys_MeTrfase_DNAb"/>
</dbReference>
<accession>A0ABT7MJ03</accession>
<sequence length="147" mass="16341">MKTVSSKWGTLAYELNADGKLCALDFAETEADDGSAPAWLTELIERVEQYGLQSSDREWIEMHGTVFQQEVWDALLTIPFGETRTYKQIAEQIGRPKAVRAVGQALNRNPLPVIFPCHRVVGSGGQLTGFAGGIHQKQRLLDLEQVK</sequence>
<feature type="domain" description="Methylated-DNA-[protein]-cysteine S-methyltransferase DNA binding" evidence="7">
    <location>
        <begin position="67"/>
        <end position="146"/>
    </location>
</feature>
<keyword evidence="5" id="KW-0234">DNA repair</keyword>
<keyword evidence="4" id="KW-0227">DNA damage</keyword>
<dbReference type="GO" id="GO:0032259">
    <property type="term" value="P:methylation"/>
    <property type="evidence" value="ECO:0007669"/>
    <property type="project" value="UniProtKB-KW"/>
</dbReference>
<evidence type="ECO:0000256" key="5">
    <source>
        <dbReference type="ARBA" id="ARBA00023204"/>
    </source>
</evidence>
<keyword evidence="3 8" id="KW-0808">Transferase</keyword>
<dbReference type="SUPFAM" id="SSF46767">
    <property type="entry name" value="Methylated DNA-protein cysteine methyltransferase, C-terminal domain"/>
    <property type="match status" value="1"/>
</dbReference>
<dbReference type="PANTHER" id="PTHR10815:SF13">
    <property type="entry name" value="METHYLATED-DNA--PROTEIN-CYSTEINE METHYLTRANSFERASE"/>
    <property type="match status" value="1"/>
</dbReference>
<dbReference type="Gene3D" id="1.10.10.10">
    <property type="entry name" value="Winged helix-like DNA-binding domain superfamily/Winged helix DNA-binding domain"/>
    <property type="match status" value="1"/>
</dbReference>
<keyword evidence="9" id="KW-1185">Reference proteome</keyword>
<dbReference type="EMBL" id="JASWER010000001">
    <property type="protein sequence ID" value="MDL5375394.1"/>
    <property type="molecule type" value="Genomic_DNA"/>
</dbReference>
<dbReference type="PANTHER" id="PTHR10815">
    <property type="entry name" value="METHYLATED-DNA--PROTEIN-CYSTEINE METHYLTRANSFERASE"/>
    <property type="match status" value="1"/>
</dbReference>
<reference evidence="8 9" key="1">
    <citation type="submission" date="2023-06" db="EMBL/GenBank/DDBJ databases">
        <title>Influencing factors and mechanism of Cr(VI) reduction by facultative anaerobic Exiguobacterium sp. PY14.</title>
        <authorList>
            <person name="Zou L."/>
        </authorList>
    </citation>
    <scope>NUCLEOTIDE SEQUENCE [LARGE SCALE GENOMIC DNA]</scope>
    <source>
        <strain evidence="8 9">PY14</strain>
    </source>
</reference>
<evidence type="ECO:0000259" key="7">
    <source>
        <dbReference type="Pfam" id="PF01035"/>
    </source>
</evidence>
<dbReference type="InterPro" id="IPR001497">
    <property type="entry name" value="MethylDNA_cys_MeTrfase_AS"/>
</dbReference>